<dbReference type="Pfam" id="PF00098">
    <property type="entry name" value="zf-CCHC"/>
    <property type="match status" value="1"/>
</dbReference>
<keyword evidence="1" id="KW-0479">Metal-binding</keyword>
<accession>A0A2G5C6I5</accession>
<dbReference type="Proteomes" id="UP000230069">
    <property type="component" value="Unassembled WGS sequence"/>
</dbReference>
<dbReference type="InterPro" id="IPR001878">
    <property type="entry name" value="Znf_CCHC"/>
</dbReference>
<dbReference type="Pfam" id="PF14223">
    <property type="entry name" value="Retrotran_gag_2"/>
    <property type="match status" value="1"/>
</dbReference>
<evidence type="ECO:0000256" key="1">
    <source>
        <dbReference type="PROSITE-ProRule" id="PRU00047"/>
    </source>
</evidence>
<name>A0A2G5C6I5_AQUCA</name>
<dbReference type="STRING" id="218851.A0A2G5C6I5"/>
<dbReference type="PROSITE" id="PS50158">
    <property type="entry name" value="ZF_CCHC"/>
    <property type="match status" value="1"/>
</dbReference>
<dbReference type="SUPFAM" id="SSF57756">
    <property type="entry name" value="Retrovirus zinc finger-like domains"/>
    <property type="match status" value="1"/>
</dbReference>
<dbReference type="EMBL" id="KZ305103">
    <property type="protein sequence ID" value="PIA26898.1"/>
    <property type="molecule type" value="Genomic_DNA"/>
</dbReference>
<feature type="domain" description="CCHC-type" evidence="3">
    <location>
        <begin position="218"/>
        <end position="232"/>
    </location>
</feature>
<reference evidence="4 5" key="1">
    <citation type="submission" date="2017-09" db="EMBL/GenBank/DDBJ databases">
        <title>WGS assembly of Aquilegia coerulea Goldsmith.</title>
        <authorList>
            <person name="Hodges S."/>
            <person name="Kramer E."/>
            <person name="Nordborg M."/>
            <person name="Tomkins J."/>
            <person name="Borevitz J."/>
            <person name="Derieg N."/>
            <person name="Yan J."/>
            <person name="Mihaltcheva S."/>
            <person name="Hayes R.D."/>
            <person name="Rokhsar D."/>
        </authorList>
    </citation>
    <scope>NUCLEOTIDE SEQUENCE [LARGE SCALE GENOMIC DNA]</scope>
    <source>
        <strain evidence="5">cv. Goldsmith</strain>
    </source>
</reference>
<evidence type="ECO:0000313" key="5">
    <source>
        <dbReference type="Proteomes" id="UP000230069"/>
    </source>
</evidence>
<organism evidence="4 5">
    <name type="scientific">Aquilegia coerulea</name>
    <name type="common">Rocky mountain columbine</name>
    <dbReference type="NCBI Taxonomy" id="218851"/>
    <lineage>
        <taxon>Eukaryota</taxon>
        <taxon>Viridiplantae</taxon>
        <taxon>Streptophyta</taxon>
        <taxon>Embryophyta</taxon>
        <taxon>Tracheophyta</taxon>
        <taxon>Spermatophyta</taxon>
        <taxon>Magnoliopsida</taxon>
        <taxon>Ranunculales</taxon>
        <taxon>Ranunculaceae</taxon>
        <taxon>Thalictroideae</taxon>
        <taxon>Aquilegia</taxon>
    </lineage>
</organism>
<gene>
    <name evidence="4" type="ORF">AQUCO_08600048v1</name>
</gene>
<dbReference type="SMART" id="SM00343">
    <property type="entry name" value="ZnF_C2HC"/>
    <property type="match status" value="1"/>
</dbReference>
<dbReference type="InParanoid" id="A0A2G5C6I5"/>
<evidence type="ECO:0000313" key="4">
    <source>
        <dbReference type="EMBL" id="PIA26898.1"/>
    </source>
</evidence>
<dbReference type="InterPro" id="IPR036875">
    <property type="entry name" value="Znf_CCHC_sf"/>
</dbReference>
<protein>
    <recommendedName>
        <fullName evidence="3">CCHC-type domain-containing protein</fullName>
    </recommendedName>
</protein>
<sequence>MDSRGDKYVGKYESEKFNGKNDFGFGQTQMKYVLVVQKLHKALLGRSKKPATMTEEEFDDMDLEAVAAICLCLDKKLEFLYMTKNLMNKMLCMKELYTLKMEYDASMRDHVAKFSRVRSNLKDVDLKVDDEQLCYILMFSLPDSYEGLVQTMLDGKDMVTYDEVCATLLSNEVRKQSTNTESGGDQSQGLVARGKSSEWTSTREKSTKSSIRLEDVICYNCGENGHYARTCPHTKKYKKNSKRKKR</sequence>
<feature type="region of interest" description="Disordered" evidence="2">
    <location>
        <begin position="176"/>
        <end position="206"/>
    </location>
</feature>
<keyword evidence="1" id="KW-0862">Zinc</keyword>
<dbReference type="GO" id="GO:0008270">
    <property type="term" value="F:zinc ion binding"/>
    <property type="evidence" value="ECO:0007669"/>
    <property type="project" value="UniProtKB-KW"/>
</dbReference>
<keyword evidence="5" id="KW-1185">Reference proteome</keyword>
<dbReference type="OrthoDB" id="8042871at2759"/>
<dbReference type="Gene3D" id="4.10.60.10">
    <property type="entry name" value="Zinc finger, CCHC-type"/>
    <property type="match status" value="1"/>
</dbReference>
<proteinExistence type="predicted"/>
<feature type="compositionally biased region" description="Polar residues" evidence="2">
    <location>
        <begin position="176"/>
        <end position="189"/>
    </location>
</feature>
<evidence type="ECO:0000256" key="2">
    <source>
        <dbReference type="SAM" id="MobiDB-lite"/>
    </source>
</evidence>
<evidence type="ECO:0000259" key="3">
    <source>
        <dbReference type="PROSITE" id="PS50158"/>
    </source>
</evidence>
<keyword evidence="1" id="KW-0863">Zinc-finger</keyword>
<dbReference type="AlphaFoldDB" id="A0A2G5C6I5"/>
<dbReference type="GO" id="GO:0003676">
    <property type="term" value="F:nucleic acid binding"/>
    <property type="evidence" value="ECO:0007669"/>
    <property type="project" value="InterPro"/>
</dbReference>